<dbReference type="NCBIfam" id="NF006960">
    <property type="entry name" value="PRK09437.1"/>
    <property type="match status" value="1"/>
</dbReference>
<keyword evidence="7" id="KW-0676">Redox-active center</keyword>
<evidence type="ECO:0000313" key="13">
    <source>
        <dbReference type="EMBL" id="MCQ1059457.1"/>
    </source>
</evidence>
<dbReference type="Proteomes" id="UP001524460">
    <property type="component" value="Unassembled WGS sequence"/>
</dbReference>
<evidence type="ECO:0000256" key="2">
    <source>
        <dbReference type="ARBA" id="ARBA00013017"/>
    </source>
</evidence>
<keyword evidence="14" id="KW-1185">Reference proteome</keyword>
<evidence type="ECO:0000256" key="4">
    <source>
        <dbReference type="ARBA" id="ARBA00022862"/>
    </source>
</evidence>
<keyword evidence="3 13" id="KW-0575">Peroxidase</keyword>
<dbReference type="InterPro" id="IPR000866">
    <property type="entry name" value="AhpC/TSA"/>
</dbReference>
<feature type="domain" description="Thioredoxin" evidence="12">
    <location>
        <begin position="4"/>
        <end position="157"/>
    </location>
</feature>
<evidence type="ECO:0000256" key="10">
    <source>
        <dbReference type="ARBA" id="ARBA00042639"/>
    </source>
</evidence>
<dbReference type="CDD" id="cd03017">
    <property type="entry name" value="PRX_BCP"/>
    <property type="match status" value="1"/>
</dbReference>
<dbReference type="PANTHER" id="PTHR42801:SF4">
    <property type="entry name" value="AHPC_TSA FAMILY PROTEIN"/>
    <property type="match status" value="1"/>
</dbReference>
<protein>
    <recommendedName>
        <fullName evidence="2">thioredoxin-dependent peroxiredoxin</fullName>
        <ecNumber evidence="2">1.11.1.24</ecNumber>
    </recommendedName>
    <alternativeName>
        <fullName evidence="8">Thioredoxin peroxidase</fullName>
    </alternativeName>
    <alternativeName>
        <fullName evidence="10">Thioredoxin-dependent peroxiredoxin Bcp</fullName>
    </alternativeName>
</protein>
<evidence type="ECO:0000256" key="9">
    <source>
        <dbReference type="ARBA" id="ARBA00038489"/>
    </source>
</evidence>
<proteinExistence type="inferred from homology"/>
<evidence type="ECO:0000256" key="1">
    <source>
        <dbReference type="ARBA" id="ARBA00003330"/>
    </source>
</evidence>
<accession>A0ABT1N5R8</accession>
<comment type="caution">
    <text evidence="13">The sequence shown here is derived from an EMBL/GenBank/DDBJ whole genome shotgun (WGS) entry which is preliminary data.</text>
</comment>
<keyword evidence="6" id="KW-1015">Disulfide bond</keyword>
<dbReference type="InterPro" id="IPR050924">
    <property type="entry name" value="Peroxiredoxin_BCP/PrxQ"/>
</dbReference>
<keyword evidence="5 13" id="KW-0560">Oxidoreductase</keyword>
<organism evidence="13 14">
    <name type="scientific">Photobacterium pectinilyticum</name>
    <dbReference type="NCBI Taxonomy" id="2906793"/>
    <lineage>
        <taxon>Bacteria</taxon>
        <taxon>Pseudomonadati</taxon>
        <taxon>Pseudomonadota</taxon>
        <taxon>Gammaproteobacteria</taxon>
        <taxon>Vibrionales</taxon>
        <taxon>Vibrionaceae</taxon>
        <taxon>Photobacterium</taxon>
    </lineage>
</organism>
<dbReference type="SUPFAM" id="SSF52833">
    <property type="entry name" value="Thioredoxin-like"/>
    <property type="match status" value="1"/>
</dbReference>
<evidence type="ECO:0000256" key="7">
    <source>
        <dbReference type="ARBA" id="ARBA00023284"/>
    </source>
</evidence>
<evidence type="ECO:0000256" key="5">
    <source>
        <dbReference type="ARBA" id="ARBA00023002"/>
    </source>
</evidence>
<evidence type="ECO:0000313" key="14">
    <source>
        <dbReference type="Proteomes" id="UP001524460"/>
    </source>
</evidence>
<gene>
    <name evidence="13" type="primary">bcp</name>
    <name evidence="13" type="ORF">NHN17_15505</name>
</gene>
<sequence>MKTLTAGTPAPAFTLHNQNDEPVSLADFKGKKVLAYFYPKAMTPGCTVQACGLRDSKAELDAFNVEVLGISIDAVKRLPKFIERDNLNFTLLSDEDHSVADQFGVWGKKQFMGKVYDGLHRISFLIDENGVIEHVFNKFKTKNHHEVVLAYLKENTIDFQI</sequence>
<dbReference type="PANTHER" id="PTHR42801">
    <property type="entry name" value="THIOREDOXIN-DEPENDENT PEROXIDE REDUCTASE"/>
    <property type="match status" value="1"/>
</dbReference>
<dbReference type="RefSeq" id="WP_255043500.1">
    <property type="nucleotide sequence ID" value="NZ_JANEYT010000037.1"/>
</dbReference>
<dbReference type="EMBL" id="JANEYT010000037">
    <property type="protein sequence ID" value="MCQ1059457.1"/>
    <property type="molecule type" value="Genomic_DNA"/>
</dbReference>
<comment type="similarity">
    <text evidence="9">Belongs to the peroxiredoxin family. BCP/PrxQ subfamily.</text>
</comment>
<dbReference type="Pfam" id="PF00578">
    <property type="entry name" value="AhpC-TSA"/>
    <property type="match status" value="1"/>
</dbReference>
<dbReference type="GO" id="GO:0140824">
    <property type="term" value="F:thioredoxin-dependent peroxiredoxin activity"/>
    <property type="evidence" value="ECO:0007669"/>
    <property type="project" value="UniProtKB-EC"/>
</dbReference>
<comment type="catalytic activity">
    <reaction evidence="11">
        <text>a hydroperoxide + [thioredoxin]-dithiol = an alcohol + [thioredoxin]-disulfide + H2O</text>
        <dbReference type="Rhea" id="RHEA:62620"/>
        <dbReference type="Rhea" id="RHEA-COMP:10698"/>
        <dbReference type="Rhea" id="RHEA-COMP:10700"/>
        <dbReference type="ChEBI" id="CHEBI:15377"/>
        <dbReference type="ChEBI" id="CHEBI:29950"/>
        <dbReference type="ChEBI" id="CHEBI:30879"/>
        <dbReference type="ChEBI" id="CHEBI:35924"/>
        <dbReference type="ChEBI" id="CHEBI:50058"/>
        <dbReference type="EC" id="1.11.1.24"/>
    </reaction>
</comment>
<evidence type="ECO:0000259" key="12">
    <source>
        <dbReference type="PROSITE" id="PS51352"/>
    </source>
</evidence>
<evidence type="ECO:0000256" key="8">
    <source>
        <dbReference type="ARBA" id="ARBA00032824"/>
    </source>
</evidence>
<dbReference type="PROSITE" id="PS51352">
    <property type="entry name" value="THIOREDOXIN_2"/>
    <property type="match status" value="1"/>
</dbReference>
<dbReference type="EC" id="1.11.1.24" evidence="2"/>
<name>A0ABT1N5R8_9GAMM</name>
<comment type="function">
    <text evidence="1">Thiol-specific peroxidase that catalyzes the reduction of hydrogen peroxide and organic hydroperoxides to water and alcohols, respectively. Plays a role in cell protection against oxidative stress by detoxifying peroxides and as sensor of hydrogen peroxide-mediated signaling events.</text>
</comment>
<evidence type="ECO:0000256" key="3">
    <source>
        <dbReference type="ARBA" id="ARBA00022559"/>
    </source>
</evidence>
<reference evidence="13 14" key="1">
    <citation type="submission" date="2022-07" db="EMBL/GenBank/DDBJ databases">
        <title>Photobacterium pectinilyticum sp. nov., a marine bacterium isolated from surface seawater of Qingdao offshore.</title>
        <authorList>
            <person name="Wang X."/>
        </authorList>
    </citation>
    <scope>NUCLEOTIDE SEQUENCE [LARGE SCALE GENOMIC DNA]</scope>
    <source>
        <strain evidence="13 14">ZSDE20</strain>
    </source>
</reference>
<evidence type="ECO:0000256" key="6">
    <source>
        <dbReference type="ARBA" id="ARBA00023157"/>
    </source>
</evidence>
<dbReference type="InterPro" id="IPR036249">
    <property type="entry name" value="Thioredoxin-like_sf"/>
</dbReference>
<dbReference type="Gene3D" id="3.40.30.10">
    <property type="entry name" value="Glutaredoxin"/>
    <property type="match status" value="1"/>
</dbReference>
<dbReference type="InterPro" id="IPR013766">
    <property type="entry name" value="Thioredoxin_domain"/>
</dbReference>
<evidence type="ECO:0000256" key="11">
    <source>
        <dbReference type="ARBA" id="ARBA00049091"/>
    </source>
</evidence>
<keyword evidence="4" id="KW-0049">Antioxidant</keyword>